<comment type="caution">
    <text evidence="2">The sequence shown here is derived from an EMBL/GenBank/DDBJ whole genome shotgun (WGS) entry which is preliminary data.</text>
</comment>
<keyword evidence="1" id="KW-1133">Transmembrane helix</keyword>
<name>A0A2T0B351_9CLOT</name>
<dbReference type="RefSeq" id="WP_106063844.1">
    <property type="nucleotide sequence ID" value="NZ_PVXO01000047.1"/>
</dbReference>
<evidence type="ECO:0008006" key="4">
    <source>
        <dbReference type="Google" id="ProtNLM"/>
    </source>
</evidence>
<organism evidence="2 3">
    <name type="scientific">Clostridium liquoris</name>
    <dbReference type="NCBI Taxonomy" id="1289519"/>
    <lineage>
        <taxon>Bacteria</taxon>
        <taxon>Bacillati</taxon>
        <taxon>Bacillota</taxon>
        <taxon>Clostridia</taxon>
        <taxon>Eubacteriales</taxon>
        <taxon>Clostridiaceae</taxon>
        <taxon>Clostridium</taxon>
    </lineage>
</organism>
<feature type="transmembrane region" description="Helical" evidence="1">
    <location>
        <begin position="59"/>
        <end position="81"/>
    </location>
</feature>
<dbReference type="EMBL" id="PVXO01000047">
    <property type="protein sequence ID" value="PRR78331.1"/>
    <property type="molecule type" value="Genomic_DNA"/>
</dbReference>
<keyword evidence="1" id="KW-0472">Membrane</keyword>
<dbReference type="OrthoDB" id="6443879at2"/>
<reference evidence="2 3" key="1">
    <citation type="submission" date="2018-03" db="EMBL/GenBank/DDBJ databases">
        <title>Genome sequence of Clostridium liquoris DSM 100320.</title>
        <authorList>
            <person name="Poehlein A."/>
            <person name="Daniel R."/>
        </authorList>
    </citation>
    <scope>NUCLEOTIDE SEQUENCE [LARGE SCALE GENOMIC DNA]</scope>
    <source>
        <strain evidence="2 3">DSM 100320</strain>
    </source>
</reference>
<protein>
    <recommendedName>
        <fullName evidence="4">DUF340 domain-containing protein</fullName>
    </recommendedName>
</protein>
<dbReference type="Proteomes" id="UP000239706">
    <property type="component" value="Unassembled WGS sequence"/>
</dbReference>
<feature type="transmembrane region" description="Helical" evidence="1">
    <location>
        <begin position="36"/>
        <end position="53"/>
    </location>
</feature>
<gene>
    <name evidence="2" type="ORF">CLLI_17580</name>
</gene>
<accession>A0A2T0B351</accession>
<feature type="transmembrane region" description="Helical" evidence="1">
    <location>
        <begin position="6"/>
        <end position="24"/>
    </location>
</feature>
<feature type="transmembrane region" description="Helical" evidence="1">
    <location>
        <begin position="117"/>
        <end position="142"/>
    </location>
</feature>
<keyword evidence="3" id="KW-1185">Reference proteome</keyword>
<dbReference type="AlphaFoldDB" id="A0A2T0B351"/>
<proteinExistence type="predicted"/>
<evidence type="ECO:0000313" key="3">
    <source>
        <dbReference type="Proteomes" id="UP000239706"/>
    </source>
</evidence>
<evidence type="ECO:0000313" key="2">
    <source>
        <dbReference type="EMBL" id="PRR78331.1"/>
    </source>
</evidence>
<sequence>MKIKDSLFILVLIGILSLVGNMIGPKNNILEAIPGMIILIAISIGGIILAKVIPGKIPAVAYIVTLGCIVTYPGIPGAAIISNYISKVDFLALTTPILAYVGISIGKDLDTFKKSGWRIAVVSIFVFTGTYLGSAVIAQFILKCLGQI</sequence>
<feature type="transmembrane region" description="Helical" evidence="1">
    <location>
        <begin position="88"/>
        <end position="105"/>
    </location>
</feature>
<evidence type="ECO:0000256" key="1">
    <source>
        <dbReference type="SAM" id="Phobius"/>
    </source>
</evidence>
<keyword evidence="1" id="KW-0812">Transmembrane</keyword>